<dbReference type="InterPro" id="IPR016164">
    <property type="entry name" value="FAD-linked_Oxase-like_C"/>
</dbReference>
<dbReference type="Gene3D" id="3.30.465.10">
    <property type="match status" value="1"/>
</dbReference>
<evidence type="ECO:0000256" key="1">
    <source>
        <dbReference type="ARBA" id="ARBA00022630"/>
    </source>
</evidence>
<gene>
    <name evidence="4" type="ORF">GCM10025864_22800</name>
</gene>
<evidence type="ECO:0000256" key="2">
    <source>
        <dbReference type="ARBA" id="ARBA00022827"/>
    </source>
</evidence>
<dbReference type="SUPFAM" id="SSF55103">
    <property type="entry name" value="FAD-linked oxidases, C-terminal domain"/>
    <property type="match status" value="1"/>
</dbReference>
<dbReference type="Pfam" id="PF01565">
    <property type="entry name" value="FAD_binding_4"/>
    <property type="match status" value="1"/>
</dbReference>
<accession>A0ABQ6I184</accession>
<dbReference type="RefSeq" id="WP_284293296.1">
    <property type="nucleotide sequence ID" value="NZ_BSUK01000001.1"/>
</dbReference>
<protein>
    <submittedName>
        <fullName evidence="4">Dehydrogenase</fullName>
    </submittedName>
</protein>
<keyword evidence="5" id="KW-1185">Reference proteome</keyword>
<dbReference type="InterPro" id="IPR016169">
    <property type="entry name" value="FAD-bd_PCMH_sub2"/>
</dbReference>
<keyword evidence="2" id="KW-0274">FAD</keyword>
<evidence type="ECO:0000313" key="5">
    <source>
        <dbReference type="Proteomes" id="UP001157091"/>
    </source>
</evidence>
<evidence type="ECO:0000313" key="4">
    <source>
        <dbReference type="EMBL" id="GMA24521.1"/>
    </source>
</evidence>
<dbReference type="EMBL" id="BSUK01000001">
    <property type="protein sequence ID" value="GMA24521.1"/>
    <property type="molecule type" value="Genomic_DNA"/>
</dbReference>
<keyword evidence="1" id="KW-0285">Flavoprotein</keyword>
<name>A0ABQ6I184_9MICO</name>
<sequence length="457" mass="47389">MTASPEAVAALRAELAALLGERGVSDDERTRARASVDEATMSPILSEQLPLGLADLVAYPTSAEQIAFVLAAASRHDVPVTTRGKGTGNYGQGIPLQGGLVLDTSRARAVVEVGDGWVTAEAGAPMVALEQAANAAGQQLWMYPSTAQSTVGGFLSGGSGGTGSITHGSNWEGFVTALDVALPGEDGLRHVEGDEAQTFVHTYGTAGVIARATVRLEPLQDWRAVYASFDDFGGALAAVRSLRGLDPAPRLVSADLPFVADRLPADPAIVPGTSSLRAILDATTLTEATGLIEAAGGAVTAVREGAQATLKVSMLSYNHPIWWLKKNEPDIVYFHVEVGGEALIDAIDEVHAVYPGGMLHIEAAHRFPIGMLTAPYTGADDVYAGYPKLQELGVRVHSPHQYYVDHGVEELLALKATTDPAGLLNPGKLGTPEGVVVGDATASAQPAVPAAVPGFGK</sequence>
<dbReference type="InterPro" id="IPR006094">
    <property type="entry name" value="Oxid_FAD_bind_N"/>
</dbReference>
<dbReference type="InterPro" id="IPR036318">
    <property type="entry name" value="FAD-bd_PCMH-like_sf"/>
</dbReference>
<reference evidence="5" key="1">
    <citation type="journal article" date="2019" name="Int. J. Syst. Evol. Microbiol.">
        <title>The Global Catalogue of Microorganisms (GCM) 10K type strain sequencing project: providing services to taxonomists for standard genome sequencing and annotation.</title>
        <authorList>
            <consortium name="The Broad Institute Genomics Platform"/>
            <consortium name="The Broad Institute Genome Sequencing Center for Infectious Disease"/>
            <person name="Wu L."/>
            <person name="Ma J."/>
        </authorList>
    </citation>
    <scope>NUCLEOTIDE SEQUENCE [LARGE SCALE GENOMIC DNA]</scope>
    <source>
        <strain evidence="5">NBRC 106348</strain>
    </source>
</reference>
<dbReference type="PROSITE" id="PS51387">
    <property type="entry name" value="FAD_PCMH"/>
    <property type="match status" value="1"/>
</dbReference>
<evidence type="ECO:0000259" key="3">
    <source>
        <dbReference type="PROSITE" id="PS51387"/>
    </source>
</evidence>
<dbReference type="InterPro" id="IPR016166">
    <property type="entry name" value="FAD-bd_PCMH"/>
</dbReference>
<proteinExistence type="predicted"/>
<feature type="domain" description="FAD-binding PCMH-type" evidence="3">
    <location>
        <begin position="50"/>
        <end position="219"/>
    </location>
</feature>
<dbReference type="SUPFAM" id="SSF56176">
    <property type="entry name" value="FAD-binding/transporter-associated domain-like"/>
    <property type="match status" value="1"/>
</dbReference>
<dbReference type="PANTHER" id="PTHR11748">
    <property type="entry name" value="D-LACTATE DEHYDROGENASE"/>
    <property type="match status" value="1"/>
</dbReference>
<dbReference type="PANTHER" id="PTHR11748:SF119">
    <property type="entry name" value="D-2-HYDROXYGLUTARATE DEHYDROGENASE"/>
    <property type="match status" value="1"/>
</dbReference>
<organism evidence="4 5">
    <name type="scientific">Luteimicrobium album</name>
    <dbReference type="NCBI Taxonomy" id="1054550"/>
    <lineage>
        <taxon>Bacteria</taxon>
        <taxon>Bacillati</taxon>
        <taxon>Actinomycetota</taxon>
        <taxon>Actinomycetes</taxon>
        <taxon>Micrococcales</taxon>
        <taxon>Luteimicrobium</taxon>
    </lineage>
</organism>
<comment type="caution">
    <text evidence="4">The sequence shown here is derived from an EMBL/GenBank/DDBJ whole genome shotgun (WGS) entry which is preliminary data.</text>
</comment>
<dbReference type="Proteomes" id="UP001157091">
    <property type="component" value="Unassembled WGS sequence"/>
</dbReference>